<dbReference type="InterPro" id="IPR036102">
    <property type="entry name" value="OsmC/Ohrsf"/>
</dbReference>
<comment type="caution">
    <text evidence="2">The sequence shown here is derived from an EMBL/GenBank/DDBJ whole genome shotgun (WGS) entry which is preliminary data.</text>
</comment>
<accession>A0A4R6Y2N8</accession>
<reference evidence="2 3" key="1">
    <citation type="submission" date="2019-03" db="EMBL/GenBank/DDBJ databases">
        <title>Genomic Encyclopedia of Type Strains, Phase IV (KMG-IV): sequencing the most valuable type-strain genomes for metagenomic binning, comparative biology and taxonomic classification.</title>
        <authorList>
            <person name="Goeker M."/>
        </authorList>
    </citation>
    <scope>NUCLEOTIDE SEQUENCE [LARGE SCALE GENOMIC DNA]</scope>
    <source>
        <strain evidence="2 3">DSM 25488</strain>
    </source>
</reference>
<protein>
    <submittedName>
        <fullName evidence="2">Putative redox protein</fullName>
    </submittedName>
</protein>
<evidence type="ECO:0000259" key="1">
    <source>
        <dbReference type="Pfam" id="PF12146"/>
    </source>
</evidence>
<dbReference type="SUPFAM" id="SSF82784">
    <property type="entry name" value="OsmC-like"/>
    <property type="match status" value="1"/>
</dbReference>
<evidence type="ECO:0000313" key="2">
    <source>
        <dbReference type="EMBL" id="TDR23258.1"/>
    </source>
</evidence>
<dbReference type="SUPFAM" id="SSF53474">
    <property type="entry name" value="alpha/beta-Hydrolases"/>
    <property type="match status" value="1"/>
</dbReference>
<dbReference type="Pfam" id="PF12146">
    <property type="entry name" value="Hydrolase_4"/>
    <property type="match status" value="1"/>
</dbReference>
<evidence type="ECO:0000313" key="3">
    <source>
        <dbReference type="Proteomes" id="UP000295724"/>
    </source>
</evidence>
<dbReference type="AlphaFoldDB" id="A0A4R6Y2N8"/>
<dbReference type="Proteomes" id="UP000295724">
    <property type="component" value="Unassembled WGS sequence"/>
</dbReference>
<dbReference type="Gene3D" id="3.40.50.1820">
    <property type="entry name" value="alpha/beta hydrolase"/>
    <property type="match status" value="1"/>
</dbReference>
<proteinExistence type="predicted"/>
<dbReference type="OrthoDB" id="9789573at2"/>
<dbReference type="PANTHER" id="PTHR39624:SF2">
    <property type="entry name" value="OSMC-LIKE PROTEIN"/>
    <property type="match status" value="1"/>
</dbReference>
<dbReference type="InterPro" id="IPR015946">
    <property type="entry name" value="KH_dom-like_a/b"/>
</dbReference>
<dbReference type="InterPro" id="IPR003718">
    <property type="entry name" value="OsmC/Ohr_fam"/>
</dbReference>
<dbReference type="Gene3D" id="3.30.300.20">
    <property type="match status" value="1"/>
</dbReference>
<gene>
    <name evidence="2" type="ORF">C8D91_0118</name>
</gene>
<dbReference type="RefSeq" id="WP_099018088.1">
    <property type="nucleotide sequence ID" value="NZ_NIHB01000001.1"/>
</dbReference>
<keyword evidence="3" id="KW-1185">Reference proteome</keyword>
<organism evidence="2 3">
    <name type="scientific">Marinicella litoralis</name>
    <dbReference type="NCBI Taxonomy" id="644220"/>
    <lineage>
        <taxon>Bacteria</taxon>
        <taxon>Pseudomonadati</taxon>
        <taxon>Pseudomonadota</taxon>
        <taxon>Gammaproteobacteria</taxon>
        <taxon>Lysobacterales</taxon>
        <taxon>Marinicellaceae</taxon>
        <taxon>Marinicella</taxon>
    </lineage>
</organism>
<feature type="domain" description="Serine aminopeptidase S33" evidence="1">
    <location>
        <begin position="45"/>
        <end position="133"/>
    </location>
</feature>
<dbReference type="EMBL" id="SNZB01000001">
    <property type="protein sequence ID" value="TDR23258.1"/>
    <property type="molecule type" value="Genomic_DNA"/>
</dbReference>
<dbReference type="Pfam" id="PF02566">
    <property type="entry name" value="OsmC"/>
    <property type="match status" value="1"/>
</dbReference>
<dbReference type="PANTHER" id="PTHR39624">
    <property type="entry name" value="PROTEIN INVOLVED IN RIMO-MEDIATED BETA-METHYLTHIOLATION OF RIBOSOMAL PROTEIN S12 YCAO"/>
    <property type="match status" value="1"/>
</dbReference>
<dbReference type="InterPro" id="IPR029058">
    <property type="entry name" value="AB_hydrolase_fold"/>
</dbReference>
<dbReference type="InterPro" id="IPR022742">
    <property type="entry name" value="Hydrolase_4"/>
</dbReference>
<name>A0A4R6Y2N8_9GAMM</name>
<sequence>MKKLKVSFEGSQGQLAGLLEQSDDNSKTYVLFAHCFTCGKDFIAASHISKALVKLGFAVLRFDFTGLGNSDGDFANTNFSSNVEDLVAAADFLQNNYQAPSLLIGHSLGGAAVLKAAAQIPDAKAVVTIAAPADASHVKHLFHCELDSIDQHGQAEVNLGGRPFNIKKQFIDDLNQQDTSHISQLKKALLVMHSPVDETVSINEAEKIYVAAKHPKSFISLDHANHLLTHKKDATYAAKLIAAWSEKFIESNETTKPTRTEVPTGQVRVTEIDHKFQCDVQTASHQWIADEPLKVGGSDSGPDPYQHLLAGLGACTVMTLRMYANLKKIPMDNVIVNLSHDREHGEDCQSCDDQHPKIDVIHRNIEFAGDLTEEQISKLLIIADKCPVHRTLHNKIEVRTELNSQ</sequence>